<dbReference type="Proteomes" id="UP000196573">
    <property type="component" value="Unassembled WGS sequence"/>
</dbReference>
<dbReference type="GO" id="GO:0032049">
    <property type="term" value="P:cardiolipin biosynthetic process"/>
    <property type="evidence" value="ECO:0007669"/>
    <property type="project" value="UniProtKB-UniRule"/>
</dbReference>
<evidence type="ECO:0000256" key="7">
    <source>
        <dbReference type="ARBA" id="ARBA00023098"/>
    </source>
</evidence>
<feature type="transmembrane region" description="Helical" evidence="11">
    <location>
        <begin position="7"/>
        <end position="30"/>
    </location>
</feature>
<dbReference type="CDD" id="cd09152">
    <property type="entry name" value="PLDc_EcCLS_like_1"/>
    <property type="match status" value="1"/>
</dbReference>
<keyword evidence="4 11" id="KW-0812">Transmembrane</keyword>
<keyword evidence="5" id="KW-0677">Repeat</keyword>
<evidence type="ECO:0000313" key="14">
    <source>
        <dbReference type="Proteomes" id="UP000196573"/>
    </source>
</evidence>
<keyword evidence="6 11" id="KW-1133">Transmembrane helix</keyword>
<keyword evidence="1 11" id="KW-1003">Cell membrane</keyword>
<feature type="transmembrane region" description="Helical" evidence="11">
    <location>
        <begin position="42"/>
        <end position="62"/>
    </location>
</feature>
<evidence type="ECO:0000256" key="6">
    <source>
        <dbReference type="ARBA" id="ARBA00022989"/>
    </source>
</evidence>
<dbReference type="Gene3D" id="3.30.870.10">
    <property type="entry name" value="Endonuclease Chain A"/>
    <property type="match status" value="2"/>
</dbReference>
<dbReference type="SMART" id="SM00155">
    <property type="entry name" value="PLDc"/>
    <property type="match status" value="2"/>
</dbReference>
<evidence type="ECO:0000256" key="5">
    <source>
        <dbReference type="ARBA" id="ARBA00022737"/>
    </source>
</evidence>
<dbReference type="CDD" id="cd09158">
    <property type="entry name" value="PLDc_EcCLS_like_2"/>
    <property type="match status" value="1"/>
</dbReference>
<accession>A0A1X7ALX4</accession>
<comment type="catalytic activity">
    <reaction evidence="11">
        <text>2 a 1,2-diacyl-sn-glycero-3-phospho-(1'-sn-glycerol) = a cardiolipin + glycerol</text>
        <dbReference type="Rhea" id="RHEA:31451"/>
        <dbReference type="ChEBI" id="CHEBI:17754"/>
        <dbReference type="ChEBI" id="CHEBI:62237"/>
        <dbReference type="ChEBI" id="CHEBI:64716"/>
    </reaction>
</comment>
<feature type="active site" evidence="11">
    <location>
        <position position="411"/>
    </location>
</feature>
<keyword evidence="14" id="KW-1185">Reference proteome</keyword>
<dbReference type="EC" id="2.7.8.-" evidence="11"/>
<feature type="domain" description="PLD phosphodiesterase" evidence="12">
    <location>
        <begin position="224"/>
        <end position="251"/>
    </location>
</feature>
<comment type="subcellular location">
    <subcellularLocation>
        <location evidence="11">Cell membrane</location>
        <topology evidence="11">Multi-pass membrane protein</topology>
    </subcellularLocation>
</comment>
<keyword evidence="8 11" id="KW-0472">Membrane</keyword>
<keyword evidence="10 11" id="KW-1208">Phospholipid metabolism</keyword>
<dbReference type="PROSITE" id="PS50035">
    <property type="entry name" value="PLD"/>
    <property type="match status" value="2"/>
</dbReference>
<feature type="active site" evidence="11">
    <location>
        <position position="416"/>
    </location>
</feature>
<keyword evidence="9 11" id="KW-0594">Phospholipid biosynthesis</keyword>
<comment type="function">
    <text evidence="11">Catalyzes the reversible phosphatidyl group transfer from one phosphatidylglycerol molecule to another to form cardiolipin (CL) (diphosphatidylglycerol) and glycerol.</text>
</comment>
<keyword evidence="3 11" id="KW-0808">Transferase</keyword>
<evidence type="ECO:0000256" key="4">
    <source>
        <dbReference type="ARBA" id="ARBA00022692"/>
    </source>
</evidence>
<gene>
    <name evidence="13" type="primary">cls</name>
    <name evidence="11" type="synonym">clsA</name>
    <name evidence="13" type="ORF">EHSB41UT_02841</name>
</gene>
<evidence type="ECO:0000256" key="3">
    <source>
        <dbReference type="ARBA" id="ARBA00022679"/>
    </source>
</evidence>
<name>A0A1X7ALX4_9GAMM</name>
<evidence type="ECO:0000256" key="11">
    <source>
        <dbReference type="HAMAP-Rule" id="MF_00190"/>
    </source>
</evidence>
<evidence type="ECO:0000256" key="10">
    <source>
        <dbReference type="ARBA" id="ARBA00023264"/>
    </source>
</evidence>
<dbReference type="InterPro" id="IPR025202">
    <property type="entry name" value="PLD-like_dom"/>
</dbReference>
<dbReference type="RefSeq" id="WP_207626648.1">
    <property type="nucleotide sequence ID" value="NZ_CBCSCN010000006.1"/>
</dbReference>
<dbReference type="PANTHER" id="PTHR21248:SF22">
    <property type="entry name" value="PHOSPHOLIPASE D"/>
    <property type="match status" value="1"/>
</dbReference>
<dbReference type="NCBIfam" id="TIGR04265">
    <property type="entry name" value="bac_cardiolipin"/>
    <property type="match status" value="1"/>
</dbReference>
<dbReference type="InterPro" id="IPR022924">
    <property type="entry name" value="Cardiolipin_synthase"/>
</dbReference>
<sequence>MTDSDQFSLISALAGTAYIALIILFILIIIMRRRPVGVSLSWLLLLFALPVAGIILFLMFGTRRLGTKRLRRAEELAPSYAEWIQHLQQVLTPDLRDGQENTHHLNRIYNLTEHTTRIPAIPGNQLMLFHNTADIFSGLIQDIEQAQDSIHLEFYICEAGGLVDDVITALEAAAQRGVTCRVLLDAVGSSSFFRSEAAARLKEAGVKVRASLPVGPIRMLFERMDLRNHRKLVIIDDAIAWTGSQNLADPGLFKQDAGVGQWVDAMVRIEGPAAHVNGAVFHYDWAMETGETIPRYHQPFEYQESFAPNSASLHVLPSGPGIDRANIHMVLLAAIYQSQKELIITTPYLVPDEALVTALCAAALRGVQVTLITPEKNDSRMVHYASRSYYEDLLDAGITIMHFTEGLLHTKCVLVDQETVLFGTVNLDMRSVWLNFELTLIIYDQAFGQHMAALIEEYISRSKKVSIKDWKERRFLEKLRENVAQLLSPLL</sequence>
<feature type="active site" evidence="11">
    <location>
        <position position="229"/>
    </location>
</feature>
<dbReference type="Pfam" id="PF13091">
    <property type="entry name" value="PLDc_2"/>
    <property type="match status" value="2"/>
</dbReference>
<feature type="active site" evidence="11">
    <location>
        <position position="236"/>
    </location>
</feature>
<evidence type="ECO:0000313" key="13">
    <source>
        <dbReference type="EMBL" id="SMA48672.1"/>
    </source>
</evidence>
<reference evidence="13 14" key="1">
    <citation type="submission" date="2017-03" db="EMBL/GenBank/DDBJ databases">
        <authorList>
            <person name="Afonso C.L."/>
            <person name="Miller P.J."/>
            <person name="Scott M.A."/>
            <person name="Spackman E."/>
            <person name="Goraichik I."/>
            <person name="Dimitrov K.M."/>
            <person name="Suarez D.L."/>
            <person name="Swayne D.E."/>
        </authorList>
    </citation>
    <scope>NUCLEOTIDE SEQUENCE [LARGE SCALE GENOMIC DNA]</scope>
    <source>
        <strain evidence="13">SB41UT1</strain>
    </source>
</reference>
<evidence type="ECO:0000256" key="1">
    <source>
        <dbReference type="ARBA" id="ARBA00022475"/>
    </source>
</evidence>
<dbReference type="InterPro" id="IPR001736">
    <property type="entry name" value="PLipase_D/transphosphatidylase"/>
</dbReference>
<evidence type="ECO:0000256" key="9">
    <source>
        <dbReference type="ARBA" id="ARBA00023209"/>
    </source>
</evidence>
<protein>
    <recommendedName>
        <fullName evidence="11">Cardiolipin synthase A</fullName>
        <shortName evidence="11">CL synthase</shortName>
        <ecNumber evidence="11">2.7.8.-</ecNumber>
    </recommendedName>
</protein>
<dbReference type="SUPFAM" id="SSF56024">
    <property type="entry name" value="Phospholipase D/nuclease"/>
    <property type="match status" value="2"/>
</dbReference>
<evidence type="ECO:0000256" key="2">
    <source>
        <dbReference type="ARBA" id="ARBA00022516"/>
    </source>
</evidence>
<keyword evidence="7 11" id="KW-0443">Lipid metabolism</keyword>
<dbReference type="PANTHER" id="PTHR21248">
    <property type="entry name" value="CARDIOLIPIN SYNTHASE"/>
    <property type="match status" value="1"/>
</dbReference>
<dbReference type="GO" id="GO:0008808">
    <property type="term" value="F:cardiolipin synthase activity"/>
    <property type="evidence" value="ECO:0007669"/>
    <property type="project" value="UniProtKB-UniRule"/>
</dbReference>
<comment type="similarity">
    <text evidence="11">Belongs to the phospholipase D family. Cardiolipin synthase subfamily. ClsA sub-subfamily.</text>
</comment>
<dbReference type="AlphaFoldDB" id="A0A1X7ALX4"/>
<proteinExistence type="inferred from homology"/>
<dbReference type="EMBL" id="FWPT01000006">
    <property type="protein sequence ID" value="SMA48672.1"/>
    <property type="molecule type" value="Genomic_DNA"/>
</dbReference>
<dbReference type="InterPro" id="IPR030840">
    <property type="entry name" value="CL_synthase_A"/>
</dbReference>
<feature type="domain" description="PLD phosphodiesterase" evidence="12">
    <location>
        <begin position="404"/>
        <end position="431"/>
    </location>
</feature>
<dbReference type="HAMAP" id="MF_00190">
    <property type="entry name" value="Cardiolipin_synth_ClsA"/>
    <property type="match status" value="1"/>
</dbReference>
<feature type="active site" evidence="11">
    <location>
        <position position="409"/>
    </location>
</feature>
<dbReference type="GO" id="GO:0005886">
    <property type="term" value="C:plasma membrane"/>
    <property type="evidence" value="ECO:0007669"/>
    <property type="project" value="UniProtKB-SubCell"/>
</dbReference>
<keyword evidence="2 11" id="KW-0444">Lipid biosynthesis</keyword>
<organism evidence="13 14">
    <name type="scientific">Parendozoicomonas haliclonae</name>
    <dbReference type="NCBI Taxonomy" id="1960125"/>
    <lineage>
        <taxon>Bacteria</taxon>
        <taxon>Pseudomonadati</taxon>
        <taxon>Pseudomonadota</taxon>
        <taxon>Gammaproteobacteria</taxon>
        <taxon>Oceanospirillales</taxon>
        <taxon>Endozoicomonadaceae</taxon>
        <taxon>Parendozoicomonas</taxon>
    </lineage>
</organism>
<evidence type="ECO:0000256" key="8">
    <source>
        <dbReference type="ARBA" id="ARBA00023136"/>
    </source>
</evidence>
<evidence type="ECO:0000259" key="12">
    <source>
        <dbReference type="PROSITE" id="PS50035"/>
    </source>
</evidence>
<feature type="active site" evidence="11">
    <location>
        <position position="231"/>
    </location>
</feature>